<reference evidence="4 5" key="1">
    <citation type="submission" date="2022-02" db="EMBL/GenBank/DDBJ databases">
        <title>Halomonas fukangensis sp. nov., a halophilic bacterium isolated from a bulk soil of Kalidium foliatum at Fukang.</title>
        <authorList>
            <person name="Huang Y."/>
        </authorList>
    </citation>
    <scope>NUCLEOTIDE SEQUENCE [LARGE SCALE GENOMIC DNA]</scope>
    <source>
        <strain evidence="4 5">EGI 63088</strain>
    </source>
</reference>
<organism evidence="4 5">
    <name type="scientific">Halomonas flagellata</name>
    <dbReference type="NCBI Taxonomy" id="2920385"/>
    <lineage>
        <taxon>Bacteria</taxon>
        <taxon>Pseudomonadati</taxon>
        <taxon>Pseudomonadota</taxon>
        <taxon>Gammaproteobacteria</taxon>
        <taxon>Oceanospirillales</taxon>
        <taxon>Halomonadaceae</taxon>
        <taxon>Halomonas</taxon>
    </lineage>
</organism>
<keyword evidence="5" id="KW-1185">Reference proteome</keyword>
<dbReference type="RefSeq" id="WP_240568095.1">
    <property type="nucleotide sequence ID" value="NZ_JAKVPY010000009.1"/>
</dbReference>
<dbReference type="Gene3D" id="1.10.150.130">
    <property type="match status" value="1"/>
</dbReference>
<feature type="region of interest" description="Disordered" evidence="3">
    <location>
        <begin position="1"/>
        <end position="22"/>
    </location>
</feature>
<proteinExistence type="predicted"/>
<evidence type="ECO:0000313" key="5">
    <source>
        <dbReference type="Proteomes" id="UP001202117"/>
    </source>
</evidence>
<dbReference type="InterPro" id="IPR013762">
    <property type="entry name" value="Integrase-like_cat_sf"/>
</dbReference>
<feature type="compositionally biased region" description="Basic and acidic residues" evidence="3">
    <location>
        <begin position="350"/>
        <end position="372"/>
    </location>
</feature>
<evidence type="ECO:0000313" key="4">
    <source>
        <dbReference type="EMBL" id="MCH4563387.1"/>
    </source>
</evidence>
<dbReference type="InterPro" id="IPR010998">
    <property type="entry name" value="Integrase_recombinase_N"/>
</dbReference>
<name>A0ABS9RUA1_9GAMM</name>
<dbReference type="InterPro" id="IPR011010">
    <property type="entry name" value="DNA_brk_join_enz"/>
</dbReference>
<comment type="caution">
    <text evidence="4">The sequence shown here is derived from an EMBL/GenBank/DDBJ whole genome shotgun (WGS) entry which is preliminary data.</text>
</comment>
<accession>A0ABS9RUA1</accession>
<gene>
    <name evidence="4" type="ORF">MKP05_09620</name>
</gene>
<dbReference type="Gene3D" id="1.10.443.10">
    <property type="entry name" value="Intergrase catalytic core"/>
    <property type="match status" value="1"/>
</dbReference>
<sequence length="386" mass="44002">MSPPPAKRGRKRGHNPNVPRHIDQAKLPDNVYYDQRGRGSWYTLYQDGDKRRRKNIASARATLAELHHIAQDLHASDRHSLRWLSDQFHASDQFTRLASKTQESYGYARLVLERTSTRAGSAVIDLNRHRITPAIVQRLVDRIAQAGTPAKANHVVAYLRRIYRWGMNRGHCTANPAWTIEPAKERGRHRLPERHILARVTQFCQERGQGSTTAPGAVAPYLWALIEIAYLCRLRAVEVLTLTEVNAIDAGIRTNRRKGSRDNLVRWNERLRNAWQAAIAVRNARWKKKGRAVPLDPARRPLFVGTGGDALTRHGLDSAWYRMMLAAVDAEVITQEEKFGLHDLKRRGITDTEGNRHDKQEASGHRSERMLDVYDLSVPEVDPSSR</sequence>
<dbReference type="Proteomes" id="UP001202117">
    <property type="component" value="Unassembled WGS sequence"/>
</dbReference>
<evidence type="ECO:0000256" key="3">
    <source>
        <dbReference type="SAM" id="MobiDB-lite"/>
    </source>
</evidence>
<keyword evidence="2" id="KW-0233">DNA recombination</keyword>
<feature type="region of interest" description="Disordered" evidence="3">
    <location>
        <begin position="350"/>
        <end position="386"/>
    </location>
</feature>
<evidence type="ECO:0000256" key="1">
    <source>
        <dbReference type="ARBA" id="ARBA00023125"/>
    </source>
</evidence>
<evidence type="ECO:0000256" key="2">
    <source>
        <dbReference type="ARBA" id="ARBA00023172"/>
    </source>
</evidence>
<evidence type="ECO:0008006" key="6">
    <source>
        <dbReference type="Google" id="ProtNLM"/>
    </source>
</evidence>
<keyword evidence="1" id="KW-0238">DNA-binding</keyword>
<dbReference type="SUPFAM" id="SSF56349">
    <property type="entry name" value="DNA breaking-rejoining enzymes"/>
    <property type="match status" value="1"/>
</dbReference>
<dbReference type="EMBL" id="JAKVPY010000009">
    <property type="protein sequence ID" value="MCH4563387.1"/>
    <property type="molecule type" value="Genomic_DNA"/>
</dbReference>
<protein>
    <recommendedName>
        <fullName evidence="6">Integrase</fullName>
    </recommendedName>
</protein>